<protein>
    <submittedName>
        <fullName evidence="3">Long-chain fatty-acid-CoA ligase</fullName>
    </submittedName>
</protein>
<dbReference type="Proteomes" id="UP001203852">
    <property type="component" value="Unassembled WGS sequence"/>
</dbReference>
<proteinExistence type="predicted"/>
<keyword evidence="4" id="KW-1185">Reference proteome</keyword>
<dbReference type="SUPFAM" id="SSF56801">
    <property type="entry name" value="Acetyl-CoA synthetase-like"/>
    <property type="match status" value="1"/>
</dbReference>
<comment type="caution">
    <text evidence="3">The sequence shown here is derived from an EMBL/GenBank/DDBJ whole genome shotgun (WGS) entry which is preliminary data.</text>
</comment>
<evidence type="ECO:0000259" key="1">
    <source>
        <dbReference type="Pfam" id="PF00501"/>
    </source>
</evidence>
<evidence type="ECO:0000313" key="3">
    <source>
        <dbReference type="EMBL" id="KAI1615968.1"/>
    </source>
</evidence>
<dbReference type="InterPro" id="IPR045851">
    <property type="entry name" value="AMP-bd_C_sf"/>
</dbReference>
<evidence type="ECO:0000259" key="2">
    <source>
        <dbReference type="Pfam" id="PF13193"/>
    </source>
</evidence>
<dbReference type="AlphaFoldDB" id="A0AAN6IFU2"/>
<feature type="domain" description="AMP-binding enzyme C-terminal" evidence="2">
    <location>
        <begin position="478"/>
        <end position="559"/>
    </location>
</feature>
<sequence length="582" mass="63832">MPSIVRGPRSPVLCTQTLGELIEAQAHRNSSRTGASFPWQHHSLSYQQFADRSKLLAKSMLEVGLQHGDCIGIMAGNCYQYIEVFLGAARIGCPLVVFNNTYSAEELCSALSVSCCKLLFLASNIGLKSLESHIQAVGIRPEELPLLKRIVQLSRKTMNIPSNVEIMPYSAFVSNDHSASINDATLRRAECKVRNTDVLNLQFTSGTTGAPKAAMLTHFNLINNALLFGSGLRLTDKDIVCCPPPLFHCFGLVMGFLGAFTHSSSIVFPCDQFDANLVLDAVSEAKCTVILGVPTMFIAQMEANKRKGYRLDTLRLGVGAGSTVPAPLMRDLRQKMGIETMLIAYGMTETSPVSFMTSIEDDDERRATTVGRIQPHTLAKVVDSEGNILPRGVPGELCVGGYLLQKGYWQNEAKTAEVMKLDDAGIRWVYTGDECVITADEYCVVTGRIKDLIIRGRSPEHYDSLILTRGENISPVQVEDRLLEHKSIADACVVSIKDSKYGEVVGCFLRLEENSSKPSNAEVNQWVRQRLGSHKAPQHVFWIGDPGVGLDYPKTGSGKIQKHILRTVGDKLVAGMQVKPKL</sequence>
<gene>
    <name evidence="3" type="ORF">EDD36DRAFT_379389</name>
</gene>
<dbReference type="InterPro" id="IPR000873">
    <property type="entry name" value="AMP-dep_synth/lig_dom"/>
</dbReference>
<dbReference type="PANTHER" id="PTHR43201:SF6">
    <property type="entry name" value="ACYL COA SYNTHETASE (EUROFUNG)"/>
    <property type="match status" value="1"/>
</dbReference>
<dbReference type="PANTHER" id="PTHR43201">
    <property type="entry name" value="ACYL-COA SYNTHETASE"/>
    <property type="match status" value="1"/>
</dbReference>
<dbReference type="Pfam" id="PF13193">
    <property type="entry name" value="AMP-binding_C"/>
    <property type="match status" value="1"/>
</dbReference>
<dbReference type="InterPro" id="IPR025110">
    <property type="entry name" value="AMP-bd_C"/>
</dbReference>
<dbReference type="PROSITE" id="PS00455">
    <property type="entry name" value="AMP_BINDING"/>
    <property type="match status" value="1"/>
</dbReference>
<dbReference type="Pfam" id="PF00501">
    <property type="entry name" value="AMP-binding"/>
    <property type="match status" value="1"/>
</dbReference>
<organism evidence="3 4">
    <name type="scientific">Exophiala viscosa</name>
    <dbReference type="NCBI Taxonomy" id="2486360"/>
    <lineage>
        <taxon>Eukaryota</taxon>
        <taxon>Fungi</taxon>
        <taxon>Dikarya</taxon>
        <taxon>Ascomycota</taxon>
        <taxon>Pezizomycotina</taxon>
        <taxon>Eurotiomycetes</taxon>
        <taxon>Chaetothyriomycetidae</taxon>
        <taxon>Chaetothyriales</taxon>
        <taxon>Herpotrichiellaceae</taxon>
        <taxon>Exophiala</taxon>
    </lineage>
</organism>
<dbReference type="Gene3D" id="3.30.300.30">
    <property type="match status" value="1"/>
</dbReference>
<feature type="domain" description="AMP-dependent synthetase/ligase" evidence="1">
    <location>
        <begin position="23"/>
        <end position="409"/>
    </location>
</feature>
<reference evidence="3" key="1">
    <citation type="journal article" date="2022" name="bioRxiv">
        <title>Deciphering the potential niche of two novel black yeast fungi from a biological soil crust based on their genomes, phenotypes, and melanin regulation.</title>
        <authorList>
            <consortium name="DOE Joint Genome Institute"/>
            <person name="Carr E.C."/>
            <person name="Barton Q."/>
            <person name="Grambo S."/>
            <person name="Sullivan M."/>
            <person name="Renfro C.M."/>
            <person name="Kuo A."/>
            <person name="Pangilinan J."/>
            <person name="Lipzen A."/>
            <person name="Keymanesh K."/>
            <person name="Savage E."/>
            <person name="Barry K."/>
            <person name="Grigoriev I.V."/>
            <person name="Riekhof W.R."/>
            <person name="Harris S.S."/>
        </authorList>
    </citation>
    <scope>NUCLEOTIDE SEQUENCE</scope>
    <source>
        <strain evidence="3">JF 03-4F</strain>
    </source>
</reference>
<dbReference type="Gene3D" id="3.40.50.12780">
    <property type="entry name" value="N-terminal domain of ligase-like"/>
    <property type="match status" value="1"/>
</dbReference>
<dbReference type="GO" id="GO:0006631">
    <property type="term" value="P:fatty acid metabolic process"/>
    <property type="evidence" value="ECO:0007669"/>
    <property type="project" value="TreeGrafter"/>
</dbReference>
<evidence type="ECO:0000313" key="4">
    <source>
        <dbReference type="Proteomes" id="UP001203852"/>
    </source>
</evidence>
<keyword evidence="3" id="KW-0436">Ligase</keyword>
<dbReference type="InterPro" id="IPR042099">
    <property type="entry name" value="ANL_N_sf"/>
</dbReference>
<dbReference type="InterPro" id="IPR020845">
    <property type="entry name" value="AMP-binding_CS"/>
</dbReference>
<dbReference type="EMBL" id="MU404351">
    <property type="protein sequence ID" value="KAI1615968.1"/>
    <property type="molecule type" value="Genomic_DNA"/>
</dbReference>
<dbReference type="GO" id="GO:0031956">
    <property type="term" value="F:medium-chain fatty acid-CoA ligase activity"/>
    <property type="evidence" value="ECO:0007669"/>
    <property type="project" value="TreeGrafter"/>
</dbReference>
<name>A0AAN6IFU2_9EURO</name>
<accession>A0AAN6IFU2</accession>